<gene>
    <name evidence="2" type="ORF">NZD86_06045</name>
</gene>
<evidence type="ECO:0000313" key="2">
    <source>
        <dbReference type="EMBL" id="WAH38048.1"/>
    </source>
</evidence>
<name>A0ABY6Z583_9BACL</name>
<feature type="signal peptide" evidence="1">
    <location>
        <begin position="1"/>
        <end position="24"/>
    </location>
</feature>
<evidence type="ECO:0008006" key="4">
    <source>
        <dbReference type="Google" id="ProtNLM"/>
    </source>
</evidence>
<evidence type="ECO:0000256" key="1">
    <source>
        <dbReference type="SAM" id="SignalP"/>
    </source>
</evidence>
<keyword evidence="1" id="KW-0732">Signal</keyword>
<evidence type="ECO:0000313" key="3">
    <source>
        <dbReference type="Proteomes" id="UP001164803"/>
    </source>
</evidence>
<accession>A0ABY6Z583</accession>
<reference evidence="2" key="1">
    <citation type="submission" date="2022-08" db="EMBL/GenBank/DDBJ databases">
        <title>Alicyclobacillus dauci DSM2870, complete genome.</title>
        <authorList>
            <person name="Wang Q."/>
            <person name="Cai R."/>
            <person name="Wang Z."/>
        </authorList>
    </citation>
    <scope>NUCLEOTIDE SEQUENCE</scope>
    <source>
        <strain evidence="2">DSM 28700</strain>
    </source>
</reference>
<dbReference type="EMBL" id="CP104064">
    <property type="protein sequence ID" value="WAH38048.1"/>
    <property type="molecule type" value="Genomic_DNA"/>
</dbReference>
<organism evidence="2 3">
    <name type="scientific">Alicyclobacillus dauci</name>
    <dbReference type="NCBI Taxonomy" id="1475485"/>
    <lineage>
        <taxon>Bacteria</taxon>
        <taxon>Bacillati</taxon>
        <taxon>Bacillota</taxon>
        <taxon>Bacilli</taxon>
        <taxon>Bacillales</taxon>
        <taxon>Alicyclobacillaceae</taxon>
        <taxon>Alicyclobacillus</taxon>
    </lineage>
</organism>
<sequence>MHRALTSLLAMGLTLGTTASVVLASNTNSSLAGRKEVSINGVAISNPYGRVSSNTMHMPIWYVGQALQSIPDVKQSWNGNTHIWNITIPPNLLSSLSTIPIGTGNTTIIVNGTPIKKVDTFAATDPASNKPTVYMPIWYIIQILSSIGVVNTWDGNDWNIVYVPGGSSLGGGFGNTLGNTLGNTVGNTLGNSVGNTIGSNSTLNSTLDSLSSTLNSTVGSVESLVGNTLS</sequence>
<keyword evidence="3" id="KW-1185">Reference proteome</keyword>
<protein>
    <recommendedName>
        <fullName evidence="4">Copper amine oxidase N-terminal domain-containing protein</fullName>
    </recommendedName>
</protein>
<feature type="chain" id="PRO_5046683224" description="Copper amine oxidase N-terminal domain-containing protein" evidence="1">
    <location>
        <begin position="25"/>
        <end position="230"/>
    </location>
</feature>
<dbReference type="RefSeq" id="WP_268045594.1">
    <property type="nucleotide sequence ID" value="NZ_CP104064.1"/>
</dbReference>
<proteinExistence type="predicted"/>
<dbReference type="Proteomes" id="UP001164803">
    <property type="component" value="Chromosome"/>
</dbReference>